<gene>
    <name evidence="1" type="ORF">SASPL_137782</name>
</gene>
<reference evidence="1" key="1">
    <citation type="submission" date="2018-01" db="EMBL/GenBank/DDBJ databases">
        <authorList>
            <person name="Mao J.F."/>
        </authorList>
    </citation>
    <scope>NUCLEOTIDE SEQUENCE</scope>
    <source>
        <strain evidence="1">Huo1</strain>
        <tissue evidence="1">Leaf</tissue>
    </source>
</reference>
<dbReference type="AlphaFoldDB" id="A0A8X8ZDQ6"/>
<comment type="caution">
    <text evidence="1">The sequence shown here is derived from an EMBL/GenBank/DDBJ whole genome shotgun (WGS) entry which is preliminary data.</text>
</comment>
<reference evidence="1" key="2">
    <citation type="submission" date="2020-08" db="EMBL/GenBank/DDBJ databases">
        <title>Plant Genome Project.</title>
        <authorList>
            <person name="Zhang R.-G."/>
        </authorList>
    </citation>
    <scope>NUCLEOTIDE SEQUENCE</scope>
    <source>
        <strain evidence="1">Huo1</strain>
        <tissue evidence="1">Leaf</tissue>
    </source>
</reference>
<sequence>MRKYEAFLSRSISYGRDESEDLYWEMMSSFSHNSSLRKVDRCSKTGSAPEMKAILEACSLRSLSGTDSLVNFNYSSENEMVEEHSANLGSSFLMDSRLEIEVDEVGDHGASNLDVVGVPNQSIALICDKHGVDDDRDASPEGPRVSSLEDIYLPCSSDETNIISPTPLPAVAFFHIEGDFRFLLKENAYDEGGVYLRICNLVVQEYIGKNLVYVAEVCGTLGAYSSFRQKRTLGAYYFFRPKKITSEDREESGEAGDGVGGDDHLAGGVTRPPGEALLHLVLGLLLRLNDLIGIGGKAEEAVVGWRRGRRGRRRNSGRKAPGRR</sequence>
<organism evidence="1">
    <name type="scientific">Salvia splendens</name>
    <name type="common">Scarlet sage</name>
    <dbReference type="NCBI Taxonomy" id="180675"/>
    <lineage>
        <taxon>Eukaryota</taxon>
        <taxon>Viridiplantae</taxon>
        <taxon>Streptophyta</taxon>
        <taxon>Embryophyta</taxon>
        <taxon>Tracheophyta</taxon>
        <taxon>Spermatophyta</taxon>
        <taxon>Magnoliopsida</taxon>
        <taxon>eudicotyledons</taxon>
        <taxon>Gunneridae</taxon>
        <taxon>Pentapetalae</taxon>
        <taxon>asterids</taxon>
        <taxon>lamiids</taxon>
        <taxon>Lamiales</taxon>
        <taxon>Lamiaceae</taxon>
        <taxon>Nepetoideae</taxon>
        <taxon>Mentheae</taxon>
        <taxon>Salviinae</taxon>
        <taxon>Salvia</taxon>
        <taxon>Salvia subgen. Calosphace</taxon>
        <taxon>core Calosphace</taxon>
    </lineage>
</organism>
<dbReference type="Proteomes" id="UP000298416">
    <property type="component" value="Unassembled WGS sequence"/>
</dbReference>
<evidence type="ECO:0000313" key="1">
    <source>
        <dbReference type="EMBL" id="KAG6400937.1"/>
    </source>
</evidence>
<accession>A0A8X8ZDQ6</accession>
<name>A0A8X8ZDQ6_SALSN</name>
<keyword evidence="2" id="KW-1185">Reference proteome</keyword>
<proteinExistence type="predicted"/>
<evidence type="ECO:0000313" key="2">
    <source>
        <dbReference type="Proteomes" id="UP000298416"/>
    </source>
</evidence>
<protein>
    <submittedName>
        <fullName evidence="1">Uncharacterized protein</fullName>
    </submittedName>
</protein>
<dbReference type="EMBL" id="PNBA02000014">
    <property type="protein sequence ID" value="KAG6400937.1"/>
    <property type="molecule type" value="Genomic_DNA"/>
</dbReference>